<protein>
    <submittedName>
        <fullName evidence="1">Uncharacterized protein</fullName>
    </submittedName>
</protein>
<keyword evidence="2" id="KW-1185">Reference proteome</keyword>
<evidence type="ECO:0000313" key="1">
    <source>
        <dbReference type="EMBL" id="CAG7830034.1"/>
    </source>
</evidence>
<proteinExistence type="predicted"/>
<evidence type="ECO:0000313" key="2">
    <source>
        <dbReference type="Proteomes" id="UP000708208"/>
    </source>
</evidence>
<organism evidence="1 2">
    <name type="scientific">Allacma fusca</name>
    <dbReference type="NCBI Taxonomy" id="39272"/>
    <lineage>
        <taxon>Eukaryota</taxon>
        <taxon>Metazoa</taxon>
        <taxon>Ecdysozoa</taxon>
        <taxon>Arthropoda</taxon>
        <taxon>Hexapoda</taxon>
        <taxon>Collembola</taxon>
        <taxon>Symphypleona</taxon>
        <taxon>Sminthuridae</taxon>
        <taxon>Allacma</taxon>
    </lineage>
</organism>
<gene>
    <name evidence="1" type="ORF">AFUS01_LOCUS39862</name>
</gene>
<dbReference type="OrthoDB" id="687730at2759"/>
<comment type="caution">
    <text evidence="1">The sequence shown here is derived from an EMBL/GenBank/DDBJ whole genome shotgun (WGS) entry which is preliminary data.</text>
</comment>
<dbReference type="EMBL" id="CAJVCH010553906">
    <property type="protein sequence ID" value="CAG7830034.1"/>
    <property type="molecule type" value="Genomic_DNA"/>
</dbReference>
<dbReference type="Proteomes" id="UP000708208">
    <property type="component" value="Unassembled WGS sequence"/>
</dbReference>
<feature type="non-terminal residue" evidence="1">
    <location>
        <position position="1"/>
    </location>
</feature>
<reference evidence="1" key="1">
    <citation type="submission" date="2021-06" db="EMBL/GenBank/DDBJ databases">
        <authorList>
            <person name="Hodson N. C."/>
            <person name="Mongue J. A."/>
            <person name="Jaron S. K."/>
        </authorList>
    </citation>
    <scope>NUCLEOTIDE SEQUENCE</scope>
</reference>
<feature type="non-terminal residue" evidence="1">
    <location>
        <position position="138"/>
    </location>
</feature>
<name>A0A8J2LBU3_9HEXA</name>
<sequence length="138" mass="14911">KSEYGKNRFVYQGVLDTSSWVVNEVSFKYPGTQNGHLTVLSDGHNLPPDVSVRVHTSAVDNTLDYANIQNSDAPFIVTAEVLHGNRPVIGAKVIATIQHNNKITQVVLLDTNPGLANAPGEGIYSAIVLLPENGQYTI</sequence>
<accession>A0A8J2LBU3</accession>
<dbReference type="AlphaFoldDB" id="A0A8J2LBU3"/>